<sequence>MKTLPICFICLLLSSINYAQKSKIAYVDDVETVEIITIEVCFNDDAVVDKVTIINDLTSYNNQEMIDKIKRDFIGKQGDLDGGYQNNCYTETAELINKKYQNASISESNWDKCKKFQKGKFKYLDLRYADAKIKRNNKKQVEESDSFKAEYKLDWVTPCQYNMTYTKVREEKNKSLLGKTIYVNIIGLLEDSYIYKANFENEVYVGEIKKQ</sequence>
<protein>
    <submittedName>
        <fullName evidence="2">PDDEXK-like uncharacterized protein</fullName>
    </submittedName>
</protein>
<comment type="caution">
    <text evidence="2">The sequence shown here is derived from an EMBL/GenBank/DDBJ whole genome shotgun (WGS) entry which is preliminary data.</text>
</comment>
<keyword evidence="3" id="KW-1185">Reference proteome</keyword>
<keyword evidence="1" id="KW-0732">Signal</keyword>
<dbReference type="EMBL" id="SOQZ01000002">
    <property type="protein sequence ID" value="TDY12332.1"/>
    <property type="molecule type" value="Genomic_DNA"/>
</dbReference>
<feature type="signal peptide" evidence="1">
    <location>
        <begin position="1"/>
        <end position="19"/>
    </location>
</feature>
<evidence type="ECO:0000313" key="2">
    <source>
        <dbReference type="EMBL" id="TDY12332.1"/>
    </source>
</evidence>
<proteinExistence type="predicted"/>
<evidence type="ECO:0000313" key="3">
    <source>
        <dbReference type="Proteomes" id="UP000294930"/>
    </source>
</evidence>
<gene>
    <name evidence="2" type="ORF">A8975_1096</name>
</gene>
<dbReference type="Pfam" id="PF04720">
    <property type="entry name" value="PDDEXK_6"/>
    <property type="match status" value="1"/>
</dbReference>
<reference evidence="2 3" key="1">
    <citation type="submission" date="2019-03" db="EMBL/GenBank/DDBJ databases">
        <title>Genomic Encyclopedia of Type Strains, Phase III (KMG-III): the genomes of soil and plant-associated and newly described type strains.</title>
        <authorList>
            <person name="Whitman W."/>
        </authorList>
    </citation>
    <scope>NUCLEOTIDE SEQUENCE [LARGE SCALE GENOMIC DNA]</scope>
    <source>
        <strain evidence="2 3">CGMCC 1.10957</strain>
    </source>
</reference>
<dbReference type="InterPro" id="IPR006502">
    <property type="entry name" value="PDDEXK-like"/>
</dbReference>
<name>A0ABY2G7I4_9FLAO</name>
<accession>A0ABY2G7I4</accession>
<feature type="chain" id="PRO_5045385155" evidence="1">
    <location>
        <begin position="20"/>
        <end position="211"/>
    </location>
</feature>
<organism evidence="2 3">
    <name type="scientific">Meridianimaribacter flavus</name>
    <dbReference type="NCBI Taxonomy" id="571115"/>
    <lineage>
        <taxon>Bacteria</taxon>
        <taxon>Pseudomonadati</taxon>
        <taxon>Bacteroidota</taxon>
        <taxon>Flavobacteriia</taxon>
        <taxon>Flavobacteriales</taxon>
        <taxon>Flavobacteriaceae</taxon>
        <taxon>Meridianimaribacter</taxon>
    </lineage>
</organism>
<evidence type="ECO:0000256" key="1">
    <source>
        <dbReference type="SAM" id="SignalP"/>
    </source>
</evidence>
<dbReference type="Proteomes" id="UP000294930">
    <property type="component" value="Unassembled WGS sequence"/>
</dbReference>
<dbReference type="RefSeq" id="WP_134198967.1">
    <property type="nucleotide sequence ID" value="NZ_SOQZ01000002.1"/>
</dbReference>